<dbReference type="InterPro" id="IPR013766">
    <property type="entry name" value="Thioredoxin_domain"/>
</dbReference>
<dbReference type="CDD" id="cd02966">
    <property type="entry name" value="TlpA_like_family"/>
    <property type="match status" value="1"/>
</dbReference>
<dbReference type="Gene3D" id="3.40.30.10">
    <property type="entry name" value="Glutaredoxin"/>
    <property type="match status" value="1"/>
</dbReference>
<name>A0ABW8Z568_9BURK</name>
<sequence>MEAQQATSSVTPAAPRSRLALKLGGAAVVAAIALFGYTSLSAKNTAPDVTFIKLDGQKVALKDLRGKVVMVNFWATSCTTCVGEMPQMISTYNKYKDQGLDFVAVAMSYDPPNYVLNYTETRKLPFKVALDPQDTLAKAFGDVKLTPTTFVIGKDGSILKRYVGEPQFAELHQLLEKALAA</sequence>
<feature type="transmembrane region" description="Helical" evidence="1">
    <location>
        <begin position="20"/>
        <end position="40"/>
    </location>
</feature>
<feature type="domain" description="Thioredoxin" evidence="2">
    <location>
        <begin position="40"/>
        <end position="180"/>
    </location>
</feature>
<dbReference type="PANTHER" id="PTHR42852">
    <property type="entry name" value="THIOL:DISULFIDE INTERCHANGE PROTEIN DSBE"/>
    <property type="match status" value="1"/>
</dbReference>
<dbReference type="PANTHER" id="PTHR42852:SF18">
    <property type="entry name" value="CHROMOSOME UNDETERMINED SCAFFOLD_47, WHOLE GENOME SHOTGUN SEQUENCE"/>
    <property type="match status" value="1"/>
</dbReference>
<gene>
    <name evidence="3" type="ORF">PQR63_07395</name>
</gene>
<dbReference type="RefSeq" id="WP_408166947.1">
    <property type="nucleotide sequence ID" value="NZ_JAQQFR010000004.1"/>
</dbReference>
<organism evidence="3 4">
    <name type="scientific">Herbaspirillum rhizosphaerae</name>
    <dbReference type="NCBI Taxonomy" id="346179"/>
    <lineage>
        <taxon>Bacteria</taxon>
        <taxon>Pseudomonadati</taxon>
        <taxon>Pseudomonadota</taxon>
        <taxon>Betaproteobacteria</taxon>
        <taxon>Burkholderiales</taxon>
        <taxon>Oxalobacteraceae</taxon>
        <taxon>Herbaspirillum</taxon>
    </lineage>
</organism>
<dbReference type="InterPro" id="IPR050553">
    <property type="entry name" value="Thioredoxin_ResA/DsbE_sf"/>
</dbReference>
<dbReference type="Proteomes" id="UP001629214">
    <property type="component" value="Unassembled WGS sequence"/>
</dbReference>
<dbReference type="Pfam" id="PF08534">
    <property type="entry name" value="Redoxin"/>
    <property type="match status" value="1"/>
</dbReference>
<proteinExistence type="predicted"/>
<evidence type="ECO:0000256" key="1">
    <source>
        <dbReference type="SAM" id="Phobius"/>
    </source>
</evidence>
<protein>
    <submittedName>
        <fullName evidence="3">TlpA disulfide reductase family protein</fullName>
    </submittedName>
</protein>
<keyword evidence="1" id="KW-1133">Transmembrane helix</keyword>
<accession>A0ABW8Z568</accession>
<evidence type="ECO:0000313" key="3">
    <source>
        <dbReference type="EMBL" id="MFL9878197.1"/>
    </source>
</evidence>
<dbReference type="EMBL" id="JAQQFR010000004">
    <property type="protein sequence ID" value="MFL9878197.1"/>
    <property type="molecule type" value="Genomic_DNA"/>
</dbReference>
<dbReference type="InterPro" id="IPR036249">
    <property type="entry name" value="Thioredoxin-like_sf"/>
</dbReference>
<keyword evidence="4" id="KW-1185">Reference proteome</keyword>
<keyword evidence="1" id="KW-0472">Membrane</keyword>
<dbReference type="InterPro" id="IPR013740">
    <property type="entry name" value="Redoxin"/>
</dbReference>
<keyword evidence="1" id="KW-0812">Transmembrane</keyword>
<evidence type="ECO:0000313" key="4">
    <source>
        <dbReference type="Proteomes" id="UP001629214"/>
    </source>
</evidence>
<dbReference type="PROSITE" id="PS51352">
    <property type="entry name" value="THIOREDOXIN_2"/>
    <property type="match status" value="1"/>
</dbReference>
<dbReference type="SUPFAM" id="SSF52833">
    <property type="entry name" value="Thioredoxin-like"/>
    <property type="match status" value="1"/>
</dbReference>
<reference evidence="3 4" key="1">
    <citation type="journal article" date="2024" name="Chem. Sci.">
        <title>Discovery of megapolipeptins by genome mining of a Burkholderiales bacteria collection.</title>
        <authorList>
            <person name="Paulo B.S."/>
            <person name="Recchia M.J.J."/>
            <person name="Lee S."/>
            <person name="Fergusson C.H."/>
            <person name="Romanowski S.B."/>
            <person name="Hernandez A."/>
            <person name="Krull N."/>
            <person name="Liu D.Y."/>
            <person name="Cavanagh H."/>
            <person name="Bos A."/>
            <person name="Gray C.A."/>
            <person name="Murphy B.T."/>
            <person name="Linington R.G."/>
            <person name="Eustaquio A.S."/>
        </authorList>
    </citation>
    <scope>NUCLEOTIDE SEQUENCE [LARGE SCALE GENOMIC DNA]</scope>
    <source>
        <strain evidence="3 4">RL21-008-BIB-B</strain>
    </source>
</reference>
<comment type="caution">
    <text evidence="3">The sequence shown here is derived from an EMBL/GenBank/DDBJ whole genome shotgun (WGS) entry which is preliminary data.</text>
</comment>
<evidence type="ECO:0000259" key="2">
    <source>
        <dbReference type="PROSITE" id="PS51352"/>
    </source>
</evidence>